<evidence type="ECO:0000313" key="2">
    <source>
        <dbReference type="EMBL" id="MBB4885408.1"/>
    </source>
</evidence>
<protein>
    <submittedName>
        <fullName evidence="2">Uncharacterized protein</fullName>
    </submittedName>
</protein>
<reference evidence="2 3" key="1">
    <citation type="submission" date="2020-08" db="EMBL/GenBank/DDBJ databases">
        <title>Genomic Encyclopedia of Type Strains, Phase III (KMG-III): the genomes of soil and plant-associated and newly described type strains.</title>
        <authorList>
            <person name="Whitman W."/>
        </authorList>
    </citation>
    <scope>NUCLEOTIDE SEQUENCE [LARGE SCALE GENOMIC DNA]</scope>
    <source>
        <strain evidence="2 3">CECT 3265</strain>
    </source>
</reference>
<feature type="compositionally biased region" description="Low complexity" evidence="1">
    <location>
        <begin position="41"/>
        <end position="54"/>
    </location>
</feature>
<organism evidence="2 3">
    <name type="scientific">Streptomyces netropsis</name>
    <name type="common">Streptoverticillium netropsis</name>
    <dbReference type="NCBI Taxonomy" id="55404"/>
    <lineage>
        <taxon>Bacteria</taxon>
        <taxon>Bacillati</taxon>
        <taxon>Actinomycetota</taxon>
        <taxon>Actinomycetes</taxon>
        <taxon>Kitasatosporales</taxon>
        <taxon>Streptomycetaceae</taxon>
        <taxon>Streptomyces</taxon>
    </lineage>
</organism>
<dbReference type="AlphaFoldDB" id="A0A7W7PDS0"/>
<evidence type="ECO:0000256" key="1">
    <source>
        <dbReference type="SAM" id="MobiDB-lite"/>
    </source>
</evidence>
<keyword evidence="3" id="KW-1185">Reference proteome</keyword>
<dbReference type="Proteomes" id="UP000556436">
    <property type="component" value="Unassembled WGS sequence"/>
</dbReference>
<accession>A0A7W7PDS0</accession>
<proteinExistence type="predicted"/>
<dbReference type="RefSeq" id="WP_184731884.1">
    <property type="nucleotide sequence ID" value="NZ_BMRW01000011.1"/>
</dbReference>
<comment type="caution">
    <text evidence="2">The sequence shown here is derived from an EMBL/GenBank/DDBJ whole genome shotgun (WGS) entry which is preliminary data.</text>
</comment>
<evidence type="ECO:0000313" key="3">
    <source>
        <dbReference type="Proteomes" id="UP000556436"/>
    </source>
</evidence>
<gene>
    <name evidence="2" type="ORF">FHS38_001436</name>
</gene>
<dbReference type="EMBL" id="JACHJG010000002">
    <property type="protein sequence ID" value="MBB4885408.1"/>
    <property type="molecule type" value="Genomic_DNA"/>
</dbReference>
<sequence>MSARVGFTFPVMKALGVLTVLAALCAVPWARHKRRSAEVRGFPGPKAAFPGPKAEAARFPGPKARAPRFPGPKS</sequence>
<name>A0A7W7PDS0_STRNE</name>
<feature type="region of interest" description="Disordered" evidence="1">
    <location>
        <begin position="36"/>
        <end position="74"/>
    </location>
</feature>